<dbReference type="FunFam" id="3.30.565.10:FF:000006">
    <property type="entry name" value="Sensor histidine kinase WalK"/>
    <property type="match status" value="1"/>
</dbReference>
<dbReference type="PROSITE" id="PS00041">
    <property type="entry name" value="HTH_ARAC_FAMILY_1"/>
    <property type="match status" value="1"/>
</dbReference>
<dbReference type="Gene3D" id="2.60.40.10">
    <property type="entry name" value="Immunoglobulins"/>
    <property type="match status" value="1"/>
</dbReference>
<dbReference type="InterPro" id="IPR009057">
    <property type="entry name" value="Homeodomain-like_sf"/>
</dbReference>
<keyword evidence="10" id="KW-1133">Transmembrane helix</keyword>
<keyword evidence="4" id="KW-0808">Transferase</keyword>
<keyword evidence="7" id="KW-0238">DNA-binding</keyword>
<dbReference type="EMBL" id="CP034563">
    <property type="protein sequence ID" value="AZQ65160.1"/>
    <property type="molecule type" value="Genomic_DNA"/>
</dbReference>
<dbReference type="KEGG" id="fll:EI427_23390"/>
<dbReference type="FunFam" id="2.60.40.10:FF:000791">
    <property type="entry name" value="Two-component system sensor histidine kinase/response regulator"/>
    <property type="match status" value="1"/>
</dbReference>
<dbReference type="Pfam" id="PF02518">
    <property type="entry name" value="HATPase_c"/>
    <property type="match status" value="1"/>
</dbReference>
<dbReference type="SUPFAM" id="SSF46689">
    <property type="entry name" value="Homeodomain-like"/>
    <property type="match status" value="1"/>
</dbReference>
<dbReference type="Pfam" id="PF07494">
    <property type="entry name" value="Reg_prop"/>
    <property type="match status" value="3"/>
</dbReference>
<dbReference type="CDD" id="cd00082">
    <property type="entry name" value="HisKA"/>
    <property type="match status" value="1"/>
</dbReference>
<dbReference type="InterPro" id="IPR013783">
    <property type="entry name" value="Ig-like_fold"/>
</dbReference>
<dbReference type="PROSITE" id="PS01124">
    <property type="entry name" value="HTH_ARAC_FAMILY_2"/>
    <property type="match status" value="1"/>
</dbReference>
<dbReference type="InterPro" id="IPR011123">
    <property type="entry name" value="Y_Y_Y"/>
</dbReference>
<dbReference type="SUPFAM" id="SSF47384">
    <property type="entry name" value="Homodimeric domain of signal transducing histidine kinase"/>
    <property type="match status" value="1"/>
</dbReference>
<dbReference type="SUPFAM" id="SSF52172">
    <property type="entry name" value="CheY-like"/>
    <property type="match status" value="1"/>
</dbReference>
<feature type="modified residue" description="4-aspartylphosphate" evidence="9">
    <location>
        <position position="1132"/>
    </location>
</feature>
<keyword evidence="11" id="KW-0732">Signal</keyword>
<dbReference type="SUPFAM" id="SSF101898">
    <property type="entry name" value="NHL repeat"/>
    <property type="match status" value="1"/>
</dbReference>
<dbReference type="PANTHER" id="PTHR43547:SF2">
    <property type="entry name" value="HYBRID SIGNAL TRANSDUCTION HISTIDINE KINASE C"/>
    <property type="match status" value="1"/>
</dbReference>
<evidence type="ECO:0000313" key="15">
    <source>
        <dbReference type="EMBL" id="AZQ65160.1"/>
    </source>
</evidence>
<dbReference type="Gene3D" id="1.10.287.130">
    <property type="match status" value="1"/>
</dbReference>
<evidence type="ECO:0000313" key="16">
    <source>
        <dbReference type="Proteomes" id="UP000267268"/>
    </source>
</evidence>
<keyword evidence="6" id="KW-0805">Transcription regulation</keyword>
<dbReference type="SMART" id="SM00387">
    <property type="entry name" value="HATPase_c"/>
    <property type="match status" value="1"/>
</dbReference>
<proteinExistence type="predicted"/>
<feature type="domain" description="Histidine kinase" evidence="13">
    <location>
        <begin position="828"/>
        <end position="1049"/>
    </location>
</feature>
<dbReference type="InterPro" id="IPR018062">
    <property type="entry name" value="HTH_AraC-typ_CS"/>
</dbReference>
<evidence type="ECO:0000256" key="7">
    <source>
        <dbReference type="ARBA" id="ARBA00023125"/>
    </source>
</evidence>
<dbReference type="InterPro" id="IPR011006">
    <property type="entry name" value="CheY-like_superfamily"/>
</dbReference>
<protein>
    <recommendedName>
        <fullName evidence="2">histidine kinase</fullName>
        <ecNumber evidence="2">2.7.13.3</ecNumber>
    </recommendedName>
</protein>
<dbReference type="EC" id="2.7.13.3" evidence="2"/>
<dbReference type="Pfam" id="PF12833">
    <property type="entry name" value="HTH_18"/>
    <property type="match status" value="1"/>
</dbReference>
<evidence type="ECO:0000256" key="9">
    <source>
        <dbReference type="PROSITE-ProRule" id="PRU00169"/>
    </source>
</evidence>
<dbReference type="Proteomes" id="UP000267268">
    <property type="component" value="Chromosome 2"/>
</dbReference>
<evidence type="ECO:0000256" key="1">
    <source>
        <dbReference type="ARBA" id="ARBA00000085"/>
    </source>
</evidence>
<dbReference type="Pfam" id="PF00512">
    <property type="entry name" value="HisKA"/>
    <property type="match status" value="1"/>
</dbReference>
<evidence type="ECO:0000259" key="13">
    <source>
        <dbReference type="PROSITE" id="PS50109"/>
    </source>
</evidence>
<evidence type="ECO:0000259" key="14">
    <source>
        <dbReference type="PROSITE" id="PS50110"/>
    </source>
</evidence>
<evidence type="ECO:0000256" key="3">
    <source>
        <dbReference type="ARBA" id="ARBA00022553"/>
    </source>
</evidence>
<reference evidence="15 16" key="1">
    <citation type="submission" date="2018-12" db="EMBL/GenBank/DDBJ databases">
        <title>Flammeovirga pectinis sp. nov., isolated from the gut of the Korean scallop, Patinopecten yessoensis.</title>
        <authorList>
            <person name="Bae J.-W."/>
            <person name="Jeong Y.-S."/>
            <person name="Kang W."/>
        </authorList>
    </citation>
    <scope>NUCLEOTIDE SEQUENCE [LARGE SCALE GENOMIC DNA]</scope>
    <source>
        <strain evidence="15 16">L12M1</strain>
    </source>
</reference>
<dbReference type="SMART" id="SM00388">
    <property type="entry name" value="HisKA"/>
    <property type="match status" value="1"/>
</dbReference>
<evidence type="ECO:0000256" key="4">
    <source>
        <dbReference type="ARBA" id="ARBA00022679"/>
    </source>
</evidence>
<dbReference type="SMART" id="SM00342">
    <property type="entry name" value="HTH_ARAC"/>
    <property type="match status" value="1"/>
</dbReference>
<dbReference type="InterPro" id="IPR018060">
    <property type="entry name" value="HTH_AraC"/>
</dbReference>
<dbReference type="PROSITE" id="PS50110">
    <property type="entry name" value="RESPONSE_REGULATORY"/>
    <property type="match status" value="1"/>
</dbReference>
<dbReference type="SUPFAM" id="SSF55874">
    <property type="entry name" value="ATPase domain of HSP90 chaperone/DNA topoisomerase II/histidine kinase"/>
    <property type="match status" value="1"/>
</dbReference>
<keyword evidence="10" id="KW-0812">Transmembrane</keyword>
<dbReference type="InterPro" id="IPR004358">
    <property type="entry name" value="Sig_transdc_His_kin-like_C"/>
</dbReference>
<name>A0A3Q9FUY4_9BACT</name>
<dbReference type="InterPro" id="IPR011110">
    <property type="entry name" value="Reg_prop"/>
</dbReference>
<dbReference type="Gene3D" id="1.10.10.60">
    <property type="entry name" value="Homeodomain-like"/>
    <property type="match status" value="1"/>
</dbReference>
<feature type="domain" description="Response regulatory" evidence="14">
    <location>
        <begin position="1084"/>
        <end position="1199"/>
    </location>
</feature>
<dbReference type="InterPro" id="IPR001789">
    <property type="entry name" value="Sig_transdc_resp-reg_receiver"/>
</dbReference>
<keyword evidence="8" id="KW-0804">Transcription</keyword>
<keyword evidence="5" id="KW-0418">Kinase</keyword>
<dbReference type="OrthoDB" id="9797097at2"/>
<feature type="chain" id="PRO_5018556911" description="histidine kinase" evidence="11">
    <location>
        <begin position="22"/>
        <end position="1351"/>
    </location>
</feature>
<feature type="transmembrane region" description="Helical" evidence="10">
    <location>
        <begin position="771"/>
        <end position="792"/>
    </location>
</feature>
<dbReference type="Gene3D" id="2.130.10.10">
    <property type="entry name" value="YVTN repeat-like/Quinoprotein amine dehydrogenase"/>
    <property type="match status" value="4"/>
</dbReference>
<dbReference type="Pfam" id="PF07495">
    <property type="entry name" value="Y_Y_Y"/>
    <property type="match status" value="1"/>
</dbReference>
<comment type="catalytic activity">
    <reaction evidence="1">
        <text>ATP + protein L-histidine = ADP + protein N-phospho-L-histidine.</text>
        <dbReference type="EC" id="2.7.13.3"/>
    </reaction>
</comment>
<feature type="domain" description="HTH araC/xylS-type" evidence="12">
    <location>
        <begin position="1231"/>
        <end position="1330"/>
    </location>
</feature>
<evidence type="ECO:0000256" key="10">
    <source>
        <dbReference type="SAM" id="Phobius"/>
    </source>
</evidence>
<dbReference type="PROSITE" id="PS50109">
    <property type="entry name" value="HIS_KIN"/>
    <property type="match status" value="1"/>
</dbReference>
<dbReference type="FunFam" id="1.10.287.130:FF:000045">
    <property type="entry name" value="Two-component system sensor histidine kinase/response regulator"/>
    <property type="match status" value="1"/>
</dbReference>
<evidence type="ECO:0000256" key="5">
    <source>
        <dbReference type="ARBA" id="ARBA00022777"/>
    </source>
</evidence>
<dbReference type="GO" id="GO:0000155">
    <property type="term" value="F:phosphorelay sensor kinase activity"/>
    <property type="evidence" value="ECO:0007669"/>
    <property type="project" value="InterPro"/>
</dbReference>
<feature type="signal peptide" evidence="11">
    <location>
        <begin position="1"/>
        <end position="21"/>
    </location>
</feature>
<dbReference type="Gene3D" id="3.40.50.2300">
    <property type="match status" value="1"/>
</dbReference>
<dbReference type="SMART" id="SM00448">
    <property type="entry name" value="REC"/>
    <property type="match status" value="1"/>
</dbReference>
<dbReference type="InterPro" id="IPR003594">
    <property type="entry name" value="HATPase_dom"/>
</dbReference>
<dbReference type="InterPro" id="IPR036097">
    <property type="entry name" value="HisK_dim/P_sf"/>
</dbReference>
<keyword evidence="10" id="KW-0472">Membrane</keyword>
<dbReference type="InterPro" id="IPR005467">
    <property type="entry name" value="His_kinase_dom"/>
</dbReference>
<dbReference type="InterPro" id="IPR015943">
    <property type="entry name" value="WD40/YVTN_repeat-like_dom_sf"/>
</dbReference>
<gene>
    <name evidence="15" type="ORF">EI427_23390</name>
</gene>
<sequence>MNTKIYQLTFFLLLFSSVLFAQNKLSQKYNFVHIGAEKGLTQTAISDILMDKDGYIWMGTWKGLFRYDAYAMHSYFAVIDDSTKLQSDYINCLYEDHNNTLWIGTMGGLYRYERKFDQFKRIDFQLNKVMKVLKIVPRKNQNEVWLCTVNGLYLYNKKDEQLTKILNNKAVTNVLEIENLLWVGTKSGLLVVDQKGQIDTDFLALIKPINLSNKSIINLFQDKRGKIWIASWKLFSFNPKTDEFKIEDQDLEVWDFLELDNELWFATTDGICVLNQETLQKRVIKQDRKNTRGLSEDFLTTLYQDKKENIWIGGFRKGAYFYSPHNNLFELISKDLGGLEILQHNRVMDIYCEDSTAVWFATDGGGISKLNVQTQEHLPLTTLSAFKNKAILSIKRDKKGIFWLSTWGDGLYSYNKETNKIKQFKHIEGDPTTFPENNIWQTFEDSEGNFWVSIHEMGLCLFDTDKGEVIERIIHKQKEVEFLTSFYIFEDRDKCIYFCNTQGLIVYDLKSKTSKIYFQEGGKQNTLPGYSVNCGLEDSKGNIWLGTNNGLALFDKKKQKFYKKGGELGIRGPRVQAIEEDDEGNLWLAVNNQLVKYSTLTEEIVVFTTDDIGINGEFIIGASYTLANRQMLFGSTNGVVVFNPKSIMINKQKSPVKLVDFSLFNKKVTLETEDSPLKHVIDQTDRIQLKHYQNVFSIDFSTLNYVQSEQNKYMYLLEGFDKDWQFIGYKRSATFTNLNAGEYTFRVKGANNDGIWNEAKPLIIEQLPPFWLTWWAKLLYVVLFISLIYFFYRFLINRHKLERAIEISRIEGQKKAEVNKFREQFFTNISHELRTPLTLIVSPLQAIQKEGENYKFKENQQVFKLMHSNAERLLRLINQLMDFRKVENGLLKVQEKSGDIIRFIKDTSQLYCYQAQQMKIVFTIETAPASLWVNFDHDKLEKIIHNLLSNAFKYTSEGGNITVNAFLIEKIDSYYTLEVKVTDDGVGIAKEDIDNIFSRYYMVENSSAKGTGIGLTLTKELVELCKGNINVESTVGEGTSFNVQLSFEGTLPTTSTVNNEENNFLIEAPDLPKSNTETKQKQATILVIDDNIDIQTYLKIELSTIYTICLANNGAEGLKVAIDKTPDLIISDVMMPLMDGMELCHKLKSNIATSHIPVLLLTAKHSDKSHLQGLTQGADEFISKPFNIEILKTRIAYHLKLRKDLQLKFKTEGFIKPKEITTSDPDKEFLDKLYKLVFDELENPEFNTKVLCEKMGMSRTLLHTKLKVLTACSTAEFIKSARMINAAKLLKDQHIQIKEVAYSCGYLNPQQFSNTFVKYHGMSPSKYQEQEEEEKSNYLSKKAVYIVKNND</sequence>
<organism evidence="15 16">
    <name type="scientific">Flammeovirga pectinis</name>
    <dbReference type="NCBI Taxonomy" id="2494373"/>
    <lineage>
        <taxon>Bacteria</taxon>
        <taxon>Pseudomonadati</taxon>
        <taxon>Bacteroidota</taxon>
        <taxon>Cytophagia</taxon>
        <taxon>Cytophagales</taxon>
        <taxon>Flammeovirgaceae</taxon>
        <taxon>Flammeovirga</taxon>
    </lineage>
</organism>
<evidence type="ECO:0000256" key="6">
    <source>
        <dbReference type="ARBA" id="ARBA00023015"/>
    </source>
</evidence>
<keyword evidence="16" id="KW-1185">Reference proteome</keyword>
<evidence type="ECO:0000256" key="11">
    <source>
        <dbReference type="SAM" id="SignalP"/>
    </source>
</evidence>
<dbReference type="SUPFAM" id="SSF63829">
    <property type="entry name" value="Calcium-dependent phosphotriesterase"/>
    <property type="match status" value="1"/>
</dbReference>
<accession>A0A3Q9FUY4</accession>
<dbReference type="RefSeq" id="WP_126619604.1">
    <property type="nucleotide sequence ID" value="NZ_CP034563.1"/>
</dbReference>
<keyword evidence="3 9" id="KW-0597">Phosphoprotein</keyword>
<dbReference type="InterPro" id="IPR036890">
    <property type="entry name" value="HATPase_C_sf"/>
</dbReference>
<evidence type="ECO:0000259" key="12">
    <source>
        <dbReference type="PROSITE" id="PS01124"/>
    </source>
</evidence>
<dbReference type="GO" id="GO:0043565">
    <property type="term" value="F:sequence-specific DNA binding"/>
    <property type="evidence" value="ECO:0007669"/>
    <property type="project" value="InterPro"/>
</dbReference>
<evidence type="ECO:0000256" key="8">
    <source>
        <dbReference type="ARBA" id="ARBA00023163"/>
    </source>
</evidence>
<evidence type="ECO:0000256" key="2">
    <source>
        <dbReference type="ARBA" id="ARBA00012438"/>
    </source>
</evidence>
<dbReference type="PRINTS" id="PR00344">
    <property type="entry name" value="BCTRLSENSOR"/>
</dbReference>
<dbReference type="GO" id="GO:0003700">
    <property type="term" value="F:DNA-binding transcription factor activity"/>
    <property type="evidence" value="ECO:0007669"/>
    <property type="project" value="InterPro"/>
</dbReference>
<dbReference type="Gene3D" id="3.30.565.10">
    <property type="entry name" value="Histidine kinase-like ATPase, C-terminal domain"/>
    <property type="match status" value="1"/>
</dbReference>
<dbReference type="Pfam" id="PF00072">
    <property type="entry name" value="Response_reg"/>
    <property type="match status" value="1"/>
</dbReference>
<dbReference type="InterPro" id="IPR003661">
    <property type="entry name" value="HisK_dim/P_dom"/>
</dbReference>
<dbReference type="PANTHER" id="PTHR43547">
    <property type="entry name" value="TWO-COMPONENT HISTIDINE KINASE"/>
    <property type="match status" value="1"/>
</dbReference>